<dbReference type="STRING" id="264951.A0A443HRQ0"/>
<reference evidence="1 2" key="1">
    <citation type="journal article" date="2018" name="Front. Microbiol.">
        <title>Genomic and genetic insights into a cosmopolitan fungus, Paecilomyces variotii (Eurotiales).</title>
        <authorList>
            <person name="Urquhart A.S."/>
            <person name="Mondo S.J."/>
            <person name="Makela M.R."/>
            <person name="Hane J.K."/>
            <person name="Wiebenga A."/>
            <person name="He G."/>
            <person name="Mihaltcheva S."/>
            <person name="Pangilinan J."/>
            <person name="Lipzen A."/>
            <person name="Barry K."/>
            <person name="de Vries R.P."/>
            <person name="Grigoriev I.V."/>
            <person name="Idnurm A."/>
        </authorList>
    </citation>
    <scope>NUCLEOTIDE SEQUENCE [LARGE SCALE GENOMIC DNA]</scope>
    <source>
        <strain evidence="1 2">CBS 101075</strain>
    </source>
</reference>
<dbReference type="VEuPathDB" id="FungiDB:C8Q69DRAFT_470354"/>
<dbReference type="Proteomes" id="UP000283841">
    <property type="component" value="Unassembled WGS sequence"/>
</dbReference>
<name>A0A443HRQ0_BYSSP</name>
<evidence type="ECO:0000313" key="1">
    <source>
        <dbReference type="EMBL" id="RWQ94484.1"/>
    </source>
</evidence>
<dbReference type="EMBL" id="RCNU01000007">
    <property type="protein sequence ID" value="RWQ94484.1"/>
    <property type="molecule type" value="Genomic_DNA"/>
</dbReference>
<dbReference type="AlphaFoldDB" id="A0A443HRQ0"/>
<dbReference type="GeneID" id="39600105"/>
<comment type="caution">
    <text evidence="1">The sequence shown here is derived from an EMBL/GenBank/DDBJ whole genome shotgun (WGS) entry which is preliminary data.</text>
</comment>
<proteinExistence type="predicted"/>
<evidence type="ECO:0008006" key="3">
    <source>
        <dbReference type="Google" id="ProtNLM"/>
    </source>
</evidence>
<protein>
    <recommendedName>
        <fullName evidence="3">V-type ATPase</fullName>
    </recommendedName>
</protein>
<gene>
    <name evidence="1" type="ORF">C8Q69DRAFT_470354</name>
</gene>
<evidence type="ECO:0000313" key="2">
    <source>
        <dbReference type="Proteomes" id="UP000283841"/>
    </source>
</evidence>
<sequence>MSLIYGHSSGLAAARPAIIRRCLKLASANVRQGVAIDCSSTFPRAFSSISRRAEQSSAPTHSAPIAISWLTKTPHEVTQDEVLRHLPPVPSPDKTDRVPILLVTPAFAPWIERGNTFLDELMNKLFTDKSDNLRRSPRHAVAAIVDKLPDPRDEVADLLGSEGLSLLLAQTEDVAGKAARASRLKSTDKDEPSFIYSVKPTRSATASYEVGLRLANTIFLNGKDRTMFGMRWEYKSDHGRFCLSQSSDLSNCTVTSAGERIQTSLGVSLSPVGQRRKVMSSLGNILRQVSKSTDGKSNDAMPASSELEKELPRYVEEHALDQRVSVWALVENPDRVLSTNVFDSNHVLNAISNGSKLHRVMSGGGGWGKKQGLLSLDPETTFADTTPYGGLFPIDELLGYGDADSLSEKLQGFPKSFEKLAYGDDLSALSQVASEGDFIQFYASMAPKARKDSASGDFSNSGEGTCCRFGVIPPAETAEAIADTSDGHSKDIVMLPNYFGALTEKAITYSQPIGGEKPLNNSGQNRTKLDIPGCRVQLLIV</sequence>
<dbReference type="RefSeq" id="XP_028484129.1">
    <property type="nucleotide sequence ID" value="XM_028630828.1"/>
</dbReference>
<accession>A0A443HRQ0</accession>
<organism evidence="1 2">
    <name type="scientific">Byssochlamys spectabilis</name>
    <name type="common">Paecilomyces variotii</name>
    <dbReference type="NCBI Taxonomy" id="264951"/>
    <lineage>
        <taxon>Eukaryota</taxon>
        <taxon>Fungi</taxon>
        <taxon>Dikarya</taxon>
        <taxon>Ascomycota</taxon>
        <taxon>Pezizomycotina</taxon>
        <taxon>Eurotiomycetes</taxon>
        <taxon>Eurotiomycetidae</taxon>
        <taxon>Eurotiales</taxon>
        <taxon>Thermoascaceae</taxon>
        <taxon>Paecilomyces</taxon>
    </lineage>
</organism>
<keyword evidence="2" id="KW-1185">Reference proteome</keyword>